<gene>
    <name evidence="6" type="ORF">M406DRAFT_71450</name>
</gene>
<feature type="compositionally biased region" description="Basic and acidic residues" evidence="4">
    <location>
        <begin position="213"/>
        <end position="228"/>
    </location>
</feature>
<evidence type="ECO:0000256" key="3">
    <source>
        <dbReference type="ARBA" id="ARBA00022833"/>
    </source>
</evidence>
<dbReference type="SMART" id="SM00291">
    <property type="entry name" value="ZnF_ZZ"/>
    <property type="match status" value="1"/>
</dbReference>
<name>A0A9P4Y7P1_CRYP1</name>
<dbReference type="OrthoDB" id="5240829at2759"/>
<keyword evidence="2" id="KW-0863">Zinc-finger</keyword>
<feature type="compositionally biased region" description="Polar residues" evidence="4">
    <location>
        <begin position="97"/>
        <end position="106"/>
    </location>
</feature>
<dbReference type="GO" id="GO:0008270">
    <property type="term" value="F:zinc ion binding"/>
    <property type="evidence" value="ECO:0007669"/>
    <property type="project" value="UniProtKB-KW"/>
</dbReference>
<evidence type="ECO:0000256" key="2">
    <source>
        <dbReference type="ARBA" id="ARBA00022771"/>
    </source>
</evidence>
<dbReference type="InterPro" id="IPR000433">
    <property type="entry name" value="Znf_ZZ"/>
</dbReference>
<dbReference type="EMBL" id="MU032345">
    <property type="protein sequence ID" value="KAF3768442.1"/>
    <property type="molecule type" value="Genomic_DNA"/>
</dbReference>
<feature type="compositionally biased region" description="Basic residues" evidence="4">
    <location>
        <begin position="343"/>
        <end position="354"/>
    </location>
</feature>
<feature type="region of interest" description="Disordered" evidence="4">
    <location>
        <begin position="288"/>
        <end position="362"/>
    </location>
</feature>
<keyword evidence="3" id="KW-0862">Zinc</keyword>
<evidence type="ECO:0000256" key="4">
    <source>
        <dbReference type="SAM" id="MobiDB-lite"/>
    </source>
</evidence>
<dbReference type="AlphaFoldDB" id="A0A9P4Y7P1"/>
<dbReference type="GeneID" id="63842579"/>
<feature type="compositionally biased region" description="Acidic residues" evidence="4">
    <location>
        <begin position="298"/>
        <end position="310"/>
    </location>
</feature>
<feature type="region of interest" description="Disordered" evidence="4">
    <location>
        <begin position="159"/>
        <end position="182"/>
    </location>
</feature>
<dbReference type="Proteomes" id="UP000803844">
    <property type="component" value="Unassembled WGS sequence"/>
</dbReference>
<sequence>MYLLSAQGRTSSKKCLVHDDLIRASEVEARGMWTKACSLCDASLQHIVWHQCSQCPGLRYCQDCAINIPALHPGHSFHISRPDLQNDPGQEGERDQTSLGGSVSRSRAPQCDVCEELLYDLRYECQVCLDTNLCSSCRKFHPDHALKAITCPYDGESDASCDAEAGGEDEDEVDDEDDVDEQRQCTNVVQEDADSALANCDDAISSSLGPFHDSGEAGILDKSDDNRAAARAPPQTKSNATGKRAGSSYIGVPIEEYQRMVKATQAIEAMAGVAEELFGTPAAKTSAITKKFDLGSLDPEDLAGLDDADEEVSHRKDIGDDDEDNGEDDNNEQDSARATNAMRHSRPKGSRRPRVWTPQDRKVLRERKLEGWTDQRVGDLLGRSAGAVAQQWRKQK</sequence>
<protein>
    <recommendedName>
        <fullName evidence="5">ZZ-type domain-containing protein</fullName>
    </recommendedName>
</protein>
<feature type="domain" description="ZZ-type" evidence="5">
    <location>
        <begin position="105"/>
        <end position="146"/>
    </location>
</feature>
<organism evidence="6 7">
    <name type="scientific">Cryphonectria parasitica (strain ATCC 38755 / EP155)</name>
    <dbReference type="NCBI Taxonomy" id="660469"/>
    <lineage>
        <taxon>Eukaryota</taxon>
        <taxon>Fungi</taxon>
        <taxon>Dikarya</taxon>
        <taxon>Ascomycota</taxon>
        <taxon>Pezizomycotina</taxon>
        <taxon>Sordariomycetes</taxon>
        <taxon>Sordariomycetidae</taxon>
        <taxon>Diaporthales</taxon>
        <taxon>Cryphonectriaceae</taxon>
        <taxon>Cryphonectria-Endothia species complex</taxon>
        <taxon>Cryphonectria</taxon>
    </lineage>
</organism>
<reference evidence="6" key="1">
    <citation type="journal article" date="2020" name="Phytopathology">
        <title>Genome sequence of the chestnut blight fungus Cryphonectria parasitica EP155: A fundamental resource for an archetypical invasive plant pathogen.</title>
        <authorList>
            <person name="Crouch J.A."/>
            <person name="Dawe A."/>
            <person name="Aerts A."/>
            <person name="Barry K."/>
            <person name="Churchill A.C.L."/>
            <person name="Grimwood J."/>
            <person name="Hillman B."/>
            <person name="Milgroom M.G."/>
            <person name="Pangilinan J."/>
            <person name="Smith M."/>
            <person name="Salamov A."/>
            <person name="Schmutz J."/>
            <person name="Yadav J."/>
            <person name="Grigoriev I.V."/>
            <person name="Nuss D."/>
        </authorList>
    </citation>
    <scope>NUCLEOTIDE SEQUENCE</scope>
    <source>
        <strain evidence="6">EP155</strain>
    </source>
</reference>
<dbReference type="Pfam" id="PF00569">
    <property type="entry name" value="ZZ"/>
    <property type="match status" value="1"/>
</dbReference>
<keyword evidence="7" id="KW-1185">Reference proteome</keyword>
<evidence type="ECO:0000313" key="6">
    <source>
        <dbReference type="EMBL" id="KAF3768442.1"/>
    </source>
</evidence>
<feature type="region of interest" description="Disordered" evidence="4">
    <location>
        <begin position="211"/>
        <end position="246"/>
    </location>
</feature>
<feature type="region of interest" description="Disordered" evidence="4">
    <location>
        <begin position="77"/>
        <end position="106"/>
    </location>
</feature>
<comment type="caution">
    <text evidence="6">The sequence shown here is derived from an EMBL/GenBank/DDBJ whole genome shotgun (WGS) entry which is preliminary data.</text>
</comment>
<accession>A0A9P4Y7P1</accession>
<proteinExistence type="predicted"/>
<feature type="compositionally biased region" description="Acidic residues" evidence="4">
    <location>
        <begin position="159"/>
        <end position="180"/>
    </location>
</feature>
<dbReference type="InterPro" id="IPR043145">
    <property type="entry name" value="Znf_ZZ_sf"/>
</dbReference>
<dbReference type="SUPFAM" id="SSF57850">
    <property type="entry name" value="RING/U-box"/>
    <property type="match status" value="2"/>
</dbReference>
<dbReference type="Gene3D" id="3.30.60.90">
    <property type="match status" value="1"/>
</dbReference>
<dbReference type="RefSeq" id="XP_040779403.1">
    <property type="nucleotide sequence ID" value="XM_040925450.1"/>
</dbReference>
<feature type="compositionally biased region" description="Acidic residues" evidence="4">
    <location>
        <begin position="319"/>
        <end position="332"/>
    </location>
</feature>
<evidence type="ECO:0000313" key="7">
    <source>
        <dbReference type="Proteomes" id="UP000803844"/>
    </source>
</evidence>
<evidence type="ECO:0000259" key="5">
    <source>
        <dbReference type="SMART" id="SM00291"/>
    </source>
</evidence>
<keyword evidence="1" id="KW-0479">Metal-binding</keyword>
<evidence type="ECO:0000256" key="1">
    <source>
        <dbReference type="ARBA" id="ARBA00022723"/>
    </source>
</evidence>